<name>A0A6M3M415_9ZZZZ</name>
<proteinExistence type="predicted"/>
<evidence type="ECO:0000313" key="2">
    <source>
        <dbReference type="EMBL" id="QJB02078.1"/>
    </source>
</evidence>
<sequence>MAEKAKIEAVIRRTTLAPDGTFAEVYEVSFITPKGVRDRVEIPVEKYTAEFARQKVDEAAAEHEKLLGA</sequence>
<gene>
    <name evidence="1" type="ORF">MM171A01331_0009</name>
    <name evidence="2" type="ORF">MM171B01520_0012</name>
</gene>
<dbReference type="AlphaFoldDB" id="A0A6M3M415"/>
<organism evidence="2">
    <name type="scientific">viral metagenome</name>
    <dbReference type="NCBI Taxonomy" id="1070528"/>
    <lineage>
        <taxon>unclassified sequences</taxon>
        <taxon>metagenomes</taxon>
        <taxon>organismal metagenomes</taxon>
    </lineage>
</organism>
<protein>
    <submittedName>
        <fullName evidence="2">Uncharacterized protein</fullName>
    </submittedName>
</protein>
<accession>A0A6M3M415</accession>
<reference evidence="2" key="1">
    <citation type="submission" date="2020-03" db="EMBL/GenBank/DDBJ databases">
        <title>The deep terrestrial virosphere.</title>
        <authorList>
            <person name="Holmfeldt K."/>
            <person name="Nilsson E."/>
            <person name="Simone D."/>
            <person name="Lopez-Fernandez M."/>
            <person name="Wu X."/>
            <person name="de Brujin I."/>
            <person name="Lundin D."/>
            <person name="Andersson A."/>
            <person name="Bertilsson S."/>
            <person name="Dopson M."/>
        </authorList>
    </citation>
    <scope>NUCLEOTIDE SEQUENCE</scope>
    <source>
        <strain evidence="1">MM171A01331</strain>
        <strain evidence="2">MM171B01520</strain>
    </source>
</reference>
<dbReference type="EMBL" id="MT143628">
    <property type="protein sequence ID" value="QJA99088.1"/>
    <property type="molecule type" value="Genomic_DNA"/>
</dbReference>
<evidence type="ECO:0000313" key="1">
    <source>
        <dbReference type="EMBL" id="QJA99088.1"/>
    </source>
</evidence>
<dbReference type="EMBL" id="MT143756">
    <property type="protein sequence ID" value="QJB02078.1"/>
    <property type="molecule type" value="Genomic_DNA"/>
</dbReference>